<evidence type="ECO:0000256" key="4">
    <source>
        <dbReference type="ARBA" id="ARBA00022759"/>
    </source>
</evidence>
<dbReference type="GO" id="GO:0005737">
    <property type="term" value="C:cytoplasm"/>
    <property type="evidence" value="ECO:0007669"/>
    <property type="project" value="UniProtKB-SubCell"/>
</dbReference>
<evidence type="ECO:0000313" key="7">
    <source>
        <dbReference type="EMBL" id="GLC53294.1"/>
    </source>
</evidence>
<evidence type="ECO:0000256" key="2">
    <source>
        <dbReference type="ARBA" id="ARBA00022490"/>
    </source>
</evidence>
<dbReference type="PANTHER" id="PTHR28511">
    <property type="entry name" value="ENDONUCLEASE V"/>
    <property type="match status" value="1"/>
</dbReference>
<name>A0A9W6F1Z4_9CHLO</name>
<dbReference type="PANTHER" id="PTHR28511:SF1">
    <property type="entry name" value="ENDONUCLEASE V"/>
    <property type="match status" value="1"/>
</dbReference>
<organism evidence="7 8">
    <name type="scientific">Pleodorina starrii</name>
    <dbReference type="NCBI Taxonomy" id="330485"/>
    <lineage>
        <taxon>Eukaryota</taxon>
        <taxon>Viridiplantae</taxon>
        <taxon>Chlorophyta</taxon>
        <taxon>core chlorophytes</taxon>
        <taxon>Chlorophyceae</taxon>
        <taxon>CS clade</taxon>
        <taxon>Chlamydomonadales</taxon>
        <taxon>Volvocaceae</taxon>
        <taxon>Pleodorina</taxon>
    </lineage>
</organism>
<protein>
    <recommendedName>
        <fullName evidence="9">Endonuclease V</fullName>
    </recommendedName>
</protein>
<dbReference type="AlphaFoldDB" id="A0A9W6F1Z4"/>
<dbReference type="InterPro" id="IPR007581">
    <property type="entry name" value="Endonuclease-V"/>
</dbReference>
<reference evidence="7 8" key="1">
    <citation type="journal article" date="2023" name="Commun. Biol.">
        <title>Reorganization of the ancestral sex-determining regions during the evolution of trioecy in Pleodorina starrii.</title>
        <authorList>
            <person name="Takahashi K."/>
            <person name="Suzuki S."/>
            <person name="Kawai-Toyooka H."/>
            <person name="Yamamoto K."/>
            <person name="Hamaji T."/>
            <person name="Ootsuki R."/>
            <person name="Yamaguchi H."/>
            <person name="Kawachi M."/>
            <person name="Higashiyama T."/>
            <person name="Nozaki H."/>
        </authorList>
    </citation>
    <scope>NUCLEOTIDE SEQUENCE [LARGE SCALE GENOMIC DNA]</scope>
    <source>
        <strain evidence="7 8">NIES-4479</strain>
    </source>
</reference>
<dbReference type="Pfam" id="PF04493">
    <property type="entry name" value="Endonuclease_5"/>
    <property type="match status" value="2"/>
</dbReference>
<keyword evidence="4" id="KW-0255">Endonuclease</keyword>
<keyword evidence="3" id="KW-0540">Nuclease</keyword>
<sequence length="349" mass="35672">MFSRVPHSTGRPAAQLYAAGSEGKQEKAGGPGEPPLAPPLSPPWTLQLLPSGALTLPSCGALVSSHARGPARPAPALRRVVQQDMRVLYEDYEPVDLSIPYLPGYLGFRECDAYARLLQRVEGSPHRPQVLLVDGCGTLHPRGCGSACQVGITCDYPSVGVAKNLLAVDGLDRLIVRQQLQAAAAATVAAGEATASWSAGSGAGEKPAAAAAPPGSESRSSPSAAAAPSAAVCTTAACVAADAEAAATSDIRDGPAAAAAASAAAVRDVQVPLVGCSGVVHGTALCPGLTLKPLFISVGHRLSLATAVELVRRCCVHRVPEPIRQADLRSRQWLRNHAFTLAATTASKG</sequence>
<feature type="region of interest" description="Disordered" evidence="6">
    <location>
        <begin position="19"/>
        <end position="42"/>
    </location>
</feature>
<evidence type="ECO:0000313" key="8">
    <source>
        <dbReference type="Proteomes" id="UP001165080"/>
    </source>
</evidence>
<comment type="caution">
    <text evidence="7">The sequence shown here is derived from an EMBL/GenBank/DDBJ whole genome shotgun (WGS) entry which is preliminary data.</text>
</comment>
<accession>A0A9W6F1Z4</accession>
<feature type="compositionally biased region" description="Pro residues" evidence="6">
    <location>
        <begin position="32"/>
        <end position="42"/>
    </location>
</feature>
<evidence type="ECO:0000256" key="1">
    <source>
        <dbReference type="ARBA" id="ARBA00004496"/>
    </source>
</evidence>
<evidence type="ECO:0008006" key="9">
    <source>
        <dbReference type="Google" id="ProtNLM"/>
    </source>
</evidence>
<dbReference type="GO" id="GO:0006281">
    <property type="term" value="P:DNA repair"/>
    <property type="evidence" value="ECO:0007669"/>
    <property type="project" value="InterPro"/>
</dbReference>
<comment type="subcellular location">
    <subcellularLocation>
        <location evidence="1">Cytoplasm</location>
    </subcellularLocation>
</comment>
<keyword evidence="8" id="KW-1185">Reference proteome</keyword>
<dbReference type="GO" id="GO:0003727">
    <property type="term" value="F:single-stranded RNA binding"/>
    <property type="evidence" value="ECO:0007669"/>
    <property type="project" value="TreeGrafter"/>
</dbReference>
<dbReference type="EMBL" id="BRXU01000007">
    <property type="protein sequence ID" value="GLC53294.1"/>
    <property type="molecule type" value="Genomic_DNA"/>
</dbReference>
<evidence type="ECO:0000256" key="3">
    <source>
        <dbReference type="ARBA" id="ARBA00022722"/>
    </source>
</evidence>
<dbReference type="GO" id="GO:0016891">
    <property type="term" value="F:RNA endonuclease activity producing 5'-phosphomonoesters, hydrolytic mechanism"/>
    <property type="evidence" value="ECO:0007669"/>
    <property type="project" value="TreeGrafter"/>
</dbReference>
<proteinExistence type="predicted"/>
<evidence type="ECO:0000256" key="6">
    <source>
        <dbReference type="SAM" id="MobiDB-lite"/>
    </source>
</evidence>
<dbReference type="Gene3D" id="3.30.2170.10">
    <property type="entry name" value="archaeoglobus fulgidus dsm 4304 superfamily"/>
    <property type="match status" value="2"/>
</dbReference>
<gene>
    <name evidence="7" type="primary">PLESTB001187</name>
    <name evidence="7" type="ORF">PLESTB_000729200</name>
</gene>
<evidence type="ECO:0000256" key="5">
    <source>
        <dbReference type="ARBA" id="ARBA00022801"/>
    </source>
</evidence>
<feature type="region of interest" description="Disordered" evidence="6">
    <location>
        <begin position="198"/>
        <end position="223"/>
    </location>
</feature>
<keyword evidence="5" id="KW-0378">Hydrolase</keyword>
<dbReference type="Proteomes" id="UP001165080">
    <property type="component" value="Unassembled WGS sequence"/>
</dbReference>
<dbReference type="GO" id="GO:0005730">
    <property type="term" value="C:nucleolus"/>
    <property type="evidence" value="ECO:0007669"/>
    <property type="project" value="TreeGrafter"/>
</dbReference>
<keyword evidence="2" id="KW-0963">Cytoplasm</keyword>